<name>A0A1H7MIN8_9RHOB</name>
<feature type="signal peptide" evidence="1">
    <location>
        <begin position="1"/>
        <end position="20"/>
    </location>
</feature>
<evidence type="ECO:0000313" key="2">
    <source>
        <dbReference type="EMBL" id="SEL10758.1"/>
    </source>
</evidence>
<dbReference type="Proteomes" id="UP000199283">
    <property type="component" value="Unassembled WGS sequence"/>
</dbReference>
<keyword evidence="3" id="KW-1185">Reference proteome</keyword>
<dbReference type="AlphaFoldDB" id="A0A1H7MIN8"/>
<dbReference type="STRING" id="188906.SAMN04488526_1943"/>
<feature type="chain" id="PRO_5011553785" evidence="1">
    <location>
        <begin position="21"/>
        <end position="155"/>
    </location>
</feature>
<reference evidence="2 3" key="1">
    <citation type="submission" date="2016-10" db="EMBL/GenBank/DDBJ databases">
        <authorList>
            <person name="de Groot N.N."/>
        </authorList>
    </citation>
    <scope>NUCLEOTIDE SEQUENCE [LARGE SCALE GENOMIC DNA]</scope>
    <source>
        <strain evidence="2 3">DSM 14858</strain>
    </source>
</reference>
<dbReference type="RefSeq" id="WP_092762233.1">
    <property type="nucleotide sequence ID" value="NZ_CAXBJT010000028.1"/>
</dbReference>
<proteinExistence type="predicted"/>
<protein>
    <submittedName>
        <fullName evidence="2">Uncharacterized protein</fullName>
    </submittedName>
</protein>
<dbReference type="OrthoDB" id="8364521at2"/>
<evidence type="ECO:0000256" key="1">
    <source>
        <dbReference type="SAM" id="SignalP"/>
    </source>
</evidence>
<evidence type="ECO:0000313" key="3">
    <source>
        <dbReference type="Proteomes" id="UP000199283"/>
    </source>
</evidence>
<gene>
    <name evidence="2" type="ORF">SAMN04488526_1943</name>
</gene>
<organism evidence="2 3">
    <name type="scientific">Jannaschia helgolandensis</name>
    <dbReference type="NCBI Taxonomy" id="188906"/>
    <lineage>
        <taxon>Bacteria</taxon>
        <taxon>Pseudomonadati</taxon>
        <taxon>Pseudomonadota</taxon>
        <taxon>Alphaproteobacteria</taxon>
        <taxon>Rhodobacterales</taxon>
        <taxon>Roseobacteraceae</taxon>
        <taxon>Jannaschia</taxon>
    </lineage>
</organism>
<dbReference type="EMBL" id="FNZQ01000003">
    <property type="protein sequence ID" value="SEL10758.1"/>
    <property type="molecule type" value="Genomic_DNA"/>
</dbReference>
<accession>A0A1H7MIN8</accession>
<keyword evidence="1" id="KW-0732">Signal</keyword>
<sequence length="155" mass="16915">MRATIVMAFAVGLVWGPVAAQTTLPPVEERPAPETPPYDPTLFLESMVNYRTLAFTCEQTLPGSPVNDSAEIGRFFQTLGLPEPQGTDARLSRLVKRLVRSQGASICGERLADSAQIYGRRAVDYSVNKPEEWPEAPRISAGPWCASQSCSEIGF</sequence>